<name>A0ABW1BLF0_9ACTN</name>
<feature type="region of interest" description="Disordered" evidence="1">
    <location>
        <begin position="98"/>
        <end position="178"/>
    </location>
</feature>
<feature type="compositionally biased region" description="Polar residues" evidence="1">
    <location>
        <begin position="141"/>
        <end position="159"/>
    </location>
</feature>
<comment type="caution">
    <text evidence="3">The sequence shown here is derived from an EMBL/GenBank/DDBJ whole genome shotgun (WGS) entry which is preliminary data.</text>
</comment>
<reference evidence="4" key="1">
    <citation type="journal article" date="2019" name="Int. J. Syst. Evol. Microbiol.">
        <title>The Global Catalogue of Microorganisms (GCM) 10K type strain sequencing project: providing services to taxonomists for standard genome sequencing and annotation.</title>
        <authorList>
            <consortium name="The Broad Institute Genomics Platform"/>
            <consortium name="The Broad Institute Genome Sequencing Center for Infectious Disease"/>
            <person name="Wu L."/>
            <person name="Ma J."/>
        </authorList>
    </citation>
    <scope>NUCLEOTIDE SEQUENCE [LARGE SCALE GENOMIC DNA]</scope>
    <source>
        <strain evidence="4">CGMCC 4.7106</strain>
    </source>
</reference>
<dbReference type="Proteomes" id="UP001596096">
    <property type="component" value="Unassembled WGS sequence"/>
</dbReference>
<dbReference type="EMBL" id="JBHSNW010000001">
    <property type="protein sequence ID" value="MFC5814040.1"/>
    <property type="molecule type" value="Genomic_DNA"/>
</dbReference>
<sequence length="354" mass="39401">MNRLLALGLALSLAAGCTHAPLPEEPAVASAEDLLLPFDAYKPTPGQRALLDTAHRSLVSRCLKRRGISRRLLPAPPDPRNSRRYGVVDHDQAHRFGYHLPTTDEPAEPGKTDGAGKTRRTDRSETTRISRKTRTTEITDRSGTVRQVGSGKTRTAETTGRSGAARRDGRSGEARRGEKARRHLYVLPWCEGRAAERLAPSERAPWDWLAQRDTRTLERSSTRPEVREAITGWVACMRDAGHPYPSPEAAIGDPRWDLDKRAISADEKRTAVADVVCKWSSGLVARWFAADAALQRALVHKHAGRFALLRADLNERVQRATTLLQRHTAKPVRRQGSARPAKPKRHRPNPARTR</sequence>
<protein>
    <recommendedName>
        <fullName evidence="5">Lipoprotein</fullName>
    </recommendedName>
</protein>
<dbReference type="PROSITE" id="PS51257">
    <property type="entry name" value="PROKAR_LIPOPROTEIN"/>
    <property type="match status" value="1"/>
</dbReference>
<evidence type="ECO:0000256" key="2">
    <source>
        <dbReference type="SAM" id="SignalP"/>
    </source>
</evidence>
<gene>
    <name evidence="3" type="ORF">ACFPUY_03025</name>
</gene>
<feature type="compositionally biased region" description="Basic and acidic residues" evidence="1">
    <location>
        <begin position="108"/>
        <end position="140"/>
    </location>
</feature>
<organism evidence="3 4">
    <name type="scientific">Nonomuraea harbinensis</name>
    <dbReference type="NCBI Taxonomy" id="1286938"/>
    <lineage>
        <taxon>Bacteria</taxon>
        <taxon>Bacillati</taxon>
        <taxon>Actinomycetota</taxon>
        <taxon>Actinomycetes</taxon>
        <taxon>Streptosporangiales</taxon>
        <taxon>Streptosporangiaceae</taxon>
        <taxon>Nonomuraea</taxon>
    </lineage>
</organism>
<evidence type="ECO:0008006" key="5">
    <source>
        <dbReference type="Google" id="ProtNLM"/>
    </source>
</evidence>
<evidence type="ECO:0000313" key="4">
    <source>
        <dbReference type="Proteomes" id="UP001596096"/>
    </source>
</evidence>
<evidence type="ECO:0000313" key="3">
    <source>
        <dbReference type="EMBL" id="MFC5814040.1"/>
    </source>
</evidence>
<feature type="compositionally biased region" description="Basic residues" evidence="1">
    <location>
        <begin position="341"/>
        <end position="354"/>
    </location>
</feature>
<dbReference type="RefSeq" id="WP_219545059.1">
    <property type="nucleotide sequence ID" value="NZ_JAHKRN010000012.1"/>
</dbReference>
<feature type="signal peptide" evidence="2">
    <location>
        <begin position="1"/>
        <end position="20"/>
    </location>
</feature>
<evidence type="ECO:0000256" key="1">
    <source>
        <dbReference type="SAM" id="MobiDB-lite"/>
    </source>
</evidence>
<feature type="region of interest" description="Disordered" evidence="1">
    <location>
        <begin position="322"/>
        <end position="354"/>
    </location>
</feature>
<proteinExistence type="predicted"/>
<keyword evidence="2" id="KW-0732">Signal</keyword>
<keyword evidence="4" id="KW-1185">Reference proteome</keyword>
<accession>A0ABW1BLF0</accession>
<feature type="compositionally biased region" description="Basic and acidic residues" evidence="1">
    <location>
        <begin position="165"/>
        <end position="177"/>
    </location>
</feature>
<feature type="chain" id="PRO_5045181525" description="Lipoprotein" evidence="2">
    <location>
        <begin position="21"/>
        <end position="354"/>
    </location>
</feature>